<gene>
    <name evidence="1" type="primary">Dvir\GJ22017</name>
    <name evidence="1" type="ORF">Dvir_GJ22017</name>
</gene>
<dbReference type="HOGENOM" id="CLU_1620760_0_0_1"/>
<dbReference type="STRING" id="7244.B4LIP9"/>
<reference evidence="1 2" key="1">
    <citation type="journal article" date="2007" name="Nature">
        <title>Evolution of genes and genomes on the Drosophila phylogeny.</title>
        <authorList>
            <consortium name="Drosophila 12 Genomes Consortium"/>
            <person name="Clark A.G."/>
            <person name="Eisen M.B."/>
            <person name="Smith D.R."/>
            <person name="Bergman C.M."/>
            <person name="Oliver B."/>
            <person name="Markow T.A."/>
            <person name="Kaufman T.C."/>
            <person name="Kellis M."/>
            <person name="Gelbart W."/>
            <person name="Iyer V.N."/>
            <person name="Pollard D.A."/>
            <person name="Sackton T.B."/>
            <person name="Larracuente A.M."/>
            <person name="Singh N.D."/>
            <person name="Abad J.P."/>
            <person name="Abt D.N."/>
            <person name="Adryan B."/>
            <person name="Aguade M."/>
            <person name="Akashi H."/>
            <person name="Anderson W.W."/>
            <person name="Aquadro C.F."/>
            <person name="Ardell D.H."/>
            <person name="Arguello R."/>
            <person name="Artieri C.G."/>
            <person name="Barbash D.A."/>
            <person name="Barker D."/>
            <person name="Barsanti P."/>
            <person name="Batterham P."/>
            <person name="Batzoglou S."/>
            <person name="Begun D."/>
            <person name="Bhutkar A."/>
            <person name="Blanco E."/>
            <person name="Bosak S.A."/>
            <person name="Bradley R.K."/>
            <person name="Brand A.D."/>
            <person name="Brent M.R."/>
            <person name="Brooks A.N."/>
            <person name="Brown R.H."/>
            <person name="Butlin R.K."/>
            <person name="Caggese C."/>
            <person name="Calvi B.R."/>
            <person name="Bernardo de Carvalho A."/>
            <person name="Caspi A."/>
            <person name="Castrezana S."/>
            <person name="Celniker S.E."/>
            <person name="Chang J.L."/>
            <person name="Chapple C."/>
            <person name="Chatterji S."/>
            <person name="Chinwalla A."/>
            <person name="Civetta A."/>
            <person name="Clifton S.W."/>
            <person name="Comeron J.M."/>
            <person name="Costello J.C."/>
            <person name="Coyne J.A."/>
            <person name="Daub J."/>
            <person name="David R.G."/>
            <person name="Delcher A.L."/>
            <person name="Delehaunty K."/>
            <person name="Do C.B."/>
            <person name="Ebling H."/>
            <person name="Edwards K."/>
            <person name="Eickbush T."/>
            <person name="Evans J.D."/>
            <person name="Filipski A."/>
            <person name="Findeiss S."/>
            <person name="Freyhult E."/>
            <person name="Fulton L."/>
            <person name="Fulton R."/>
            <person name="Garcia A.C."/>
            <person name="Gardiner A."/>
            <person name="Garfield D.A."/>
            <person name="Garvin B.E."/>
            <person name="Gibson G."/>
            <person name="Gilbert D."/>
            <person name="Gnerre S."/>
            <person name="Godfrey J."/>
            <person name="Good R."/>
            <person name="Gotea V."/>
            <person name="Gravely B."/>
            <person name="Greenberg A.J."/>
            <person name="Griffiths-Jones S."/>
            <person name="Gross S."/>
            <person name="Guigo R."/>
            <person name="Gustafson E.A."/>
            <person name="Haerty W."/>
            <person name="Hahn M.W."/>
            <person name="Halligan D.L."/>
            <person name="Halpern A.L."/>
            <person name="Halter G.M."/>
            <person name="Han M.V."/>
            <person name="Heger A."/>
            <person name="Hillier L."/>
            <person name="Hinrichs A.S."/>
            <person name="Holmes I."/>
            <person name="Hoskins R.A."/>
            <person name="Hubisz M.J."/>
            <person name="Hultmark D."/>
            <person name="Huntley M.A."/>
            <person name="Jaffe D.B."/>
            <person name="Jagadeeshan S."/>
            <person name="Jeck W.R."/>
            <person name="Johnson J."/>
            <person name="Jones C.D."/>
            <person name="Jordan W.C."/>
            <person name="Karpen G.H."/>
            <person name="Kataoka E."/>
            <person name="Keightley P.D."/>
            <person name="Kheradpour P."/>
            <person name="Kirkness E.F."/>
            <person name="Koerich L.B."/>
            <person name="Kristiansen K."/>
            <person name="Kudrna D."/>
            <person name="Kulathinal R.J."/>
            <person name="Kumar S."/>
            <person name="Kwok R."/>
            <person name="Lander E."/>
            <person name="Langley C.H."/>
            <person name="Lapoint R."/>
            <person name="Lazzaro B.P."/>
            <person name="Lee S.J."/>
            <person name="Levesque L."/>
            <person name="Li R."/>
            <person name="Lin C.F."/>
            <person name="Lin M.F."/>
            <person name="Lindblad-Toh K."/>
            <person name="Llopart A."/>
            <person name="Long M."/>
            <person name="Low L."/>
            <person name="Lozovsky E."/>
            <person name="Lu J."/>
            <person name="Luo M."/>
            <person name="Machado C.A."/>
            <person name="Makalowski W."/>
            <person name="Marzo M."/>
            <person name="Matsuda M."/>
            <person name="Matzkin L."/>
            <person name="McAllister B."/>
            <person name="McBride C.S."/>
            <person name="McKernan B."/>
            <person name="McKernan K."/>
            <person name="Mendez-Lago M."/>
            <person name="Minx P."/>
            <person name="Mollenhauer M.U."/>
            <person name="Montooth K."/>
            <person name="Mount S.M."/>
            <person name="Mu X."/>
            <person name="Myers E."/>
            <person name="Negre B."/>
            <person name="Newfeld S."/>
            <person name="Nielsen R."/>
            <person name="Noor M.A."/>
            <person name="O'Grady P."/>
            <person name="Pachter L."/>
            <person name="Papaceit M."/>
            <person name="Parisi M.J."/>
            <person name="Parisi M."/>
            <person name="Parts L."/>
            <person name="Pedersen J.S."/>
            <person name="Pesole G."/>
            <person name="Phillippy A.M."/>
            <person name="Ponting C.P."/>
            <person name="Pop M."/>
            <person name="Porcelli D."/>
            <person name="Powell J.R."/>
            <person name="Prohaska S."/>
            <person name="Pruitt K."/>
            <person name="Puig M."/>
            <person name="Quesneville H."/>
            <person name="Ram K.R."/>
            <person name="Rand D."/>
            <person name="Rasmussen M.D."/>
            <person name="Reed L.K."/>
            <person name="Reenan R."/>
            <person name="Reily A."/>
            <person name="Remington K.A."/>
            <person name="Rieger T.T."/>
            <person name="Ritchie M.G."/>
            <person name="Robin C."/>
            <person name="Rogers Y.H."/>
            <person name="Rohde C."/>
            <person name="Rozas J."/>
            <person name="Rubenfield M.J."/>
            <person name="Ruiz A."/>
            <person name="Russo S."/>
            <person name="Salzberg S.L."/>
            <person name="Sanchez-Gracia A."/>
            <person name="Saranga D.J."/>
            <person name="Sato H."/>
            <person name="Schaeffer S.W."/>
            <person name="Schatz M.C."/>
            <person name="Schlenke T."/>
            <person name="Schwartz R."/>
            <person name="Segarra C."/>
            <person name="Singh R.S."/>
            <person name="Sirot L."/>
            <person name="Sirota M."/>
            <person name="Sisneros N.B."/>
            <person name="Smith C.D."/>
            <person name="Smith T.F."/>
            <person name="Spieth J."/>
            <person name="Stage D.E."/>
            <person name="Stark A."/>
            <person name="Stephan W."/>
            <person name="Strausberg R.L."/>
            <person name="Strempel S."/>
            <person name="Sturgill D."/>
            <person name="Sutton G."/>
            <person name="Sutton G.G."/>
            <person name="Tao W."/>
            <person name="Teichmann S."/>
            <person name="Tobari Y.N."/>
            <person name="Tomimura Y."/>
            <person name="Tsolas J.M."/>
            <person name="Valente V.L."/>
            <person name="Venter E."/>
            <person name="Venter J.C."/>
            <person name="Vicario S."/>
            <person name="Vieira F.G."/>
            <person name="Vilella A.J."/>
            <person name="Villasante A."/>
            <person name="Walenz B."/>
            <person name="Wang J."/>
            <person name="Wasserman M."/>
            <person name="Watts T."/>
            <person name="Wilson D."/>
            <person name="Wilson R.K."/>
            <person name="Wing R.A."/>
            <person name="Wolfner M.F."/>
            <person name="Wong A."/>
            <person name="Wong G.K."/>
            <person name="Wu C.I."/>
            <person name="Wu G."/>
            <person name="Yamamoto D."/>
            <person name="Yang H.P."/>
            <person name="Yang S.P."/>
            <person name="Yorke J.A."/>
            <person name="Yoshida K."/>
            <person name="Zdobnov E."/>
            <person name="Zhang P."/>
            <person name="Zhang Y."/>
            <person name="Zimin A.V."/>
            <person name="Baldwin J."/>
            <person name="Abdouelleil A."/>
            <person name="Abdulkadir J."/>
            <person name="Abebe A."/>
            <person name="Abera B."/>
            <person name="Abreu J."/>
            <person name="Acer S.C."/>
            <person name="Aftuck L."/>
            <person name="Alexander A."/>
            <person name="An P."/>
            <person name="Anderson E."/>
            <person name="Anderson S."/>
            <person name="Arachi H."/>
            <person name="Azer M."/>
            <person name="Bachantsang P."/>
            <person name="Barry A."/>
            <person name="Bayul T."/>
            <person name="Berlin A."/>
            <person name="Bessette D."/>
            <person name="Bloom T."/>
            <person name="Blye J."/>
            <person name="Boguslavskiy L."/>
            <person name="Bonnet C."/>
            <person name="Boukhgalter B."/>
            <person name="Bourzgui I."/>
            <person name="Brown A."/>
            <person name="Cahill P."/>
            <person name="Channer S."/>
            <person name="Cheshatsang Y."/>
            <person name="Chuda L."/>
            <person name="Citroen M."/>
            <person name="Collymore A."/>
            <person name="Cooke P."/>
            <person name="Costello M."/>
            <person name="D'Aco K."/>
            <person name="Daza R."/>
            <person name="De Haan G."/>
            <person name="DeGray S."/>
            <person name="DeMaso C."/>
            <person name="Dhargay N."/>
            <person name="Dooley K."/>
            <person name="Dooley E."/>
            <person name="Doricent M."/>
            <person name="Dorje P."/>
            <person name="Dorjee K."/>
            <person name="Dupes A."/>
            <person name="Elong R."/>
            <person name="Falk J."/>
            <person name="Farina A."/>
            <person name="Faro S."/>
            <person name="Ferguson D."/>
            <person name="Fisher S."/>
            <person name="Foley C.D."/>
            <person name="Franke A."/>
            <person name="Friedrich D."/>
            <person name="Gadbois L."/>
            <person name="Gearin G."/>
            <person name="Gearin C.R."/>
            <person name="Giannoukos G."/>
            <person name="Goode T."/>
            <person name="Graham J."/>
            <person name="Grandbois E."/>
            <person name="Grewal S."/>
            <person name="Gyaltsen K."/>
            <person name="Hafez N."/>
            <person name="Hagos B."/>
            <person name="Hall J."/>
            <person name="Henson C."/>
            <person name="Hollinger A."/>
            <person name="Honan T."/>
            <person name="Huard M.D."/>
            <person name="Hughes L."/>
            <person name="Hurhula B."/>
            <person name="Husby M.E."/>
            <person name="Kamat A."/>
            <person name="Kanga B."/>
            <person name="Kashin S."/>
            <person name="Khazanovich D."/>
            <person name="Kisner P."/>
            <person name="Lance K."/>
            <person name="Lara M."/>
            <person name="Lee W."/>
            <person name="Lennon N."/>
            <person name="Letendre F."/>
            <person name="LeVine R."/>
            <person name="Lipovsky A."/>
            <person name="Liu X."/>
            <person name="Liu J."/>
            <person name="Liu S."/>
            <person name="Lokyitsang T."/>
            <person name="Lokyitsang Y."/>
            <person name="Lubonja R."/>
            <person name="Lui A."/>
            <person name="MacDonald P."/>
            <person name="Magnisalis V."/>
            <person name="Maru K."/>
            <person name="Matthews C."/>
            <person name="McCusker W."/>
            <person name="McDonough S."/>
            <person name="Mehta T."/>
            <person name="Meldrim J."/>
            <person name="Meneus L."/>
            <person name="Mihai O."/>
            <person name="Mihalev A."/>
            <person name="Mihova T."/>
            <person name="Mittelman R."/>
            <person name="Mlenga V."/>
            <person name="Montmayeur A."/>
            <person name="Mulrain L."/>
            <person name="Navidi A."/>
            <person name="Naylor J."/>
            <person name="Negash T."/>
            <person name="Nguyen T."/>
            <person name="Nguyen N."/>
            <person name="Nicol R."/>
            <person name="Norbu C."/>
            <person name="Norbu N."/>
            <person name="Novod N."/>
            <person name="O'Neill B."/>
            <person name="Osman S."/>
            <person name="Markiewicz E."/>
            <person name="Oyono O.L."/>
            <person name="Patti C."/>
            <person name="Phunkhang P."/>
            <person name="Pierre F."/>
            <person name="Priest M."/>
            <person name="Raghuraman S."/>
            <person name="Rege F."/>
            <person name="Reyes R."/>
            <person name="Rise C."/>
            <person name="Rogov P."/>
            <person name="Ross K."/>
            <person name="Ryan E."/>
            <person name="Settipalli S."/>
            <person name="Shea T."/>
            <person name="Sherpa N."/>
            <person name="Shi L."/>
            <person name="Shih D."/>
            <person name="Sparrow T."/>
            <person name="Spaulding J."/>
            <person name="Stalker J."/>
            <person name="Stange-Thomann N."/>
            <person name="Stavropoulos S."/>
            <person name="Stone C."/>
            <person name="Strader C."/>
            <person name="Tesfaye S."/>
            <person name="Thomson T."/>
            <person name="Thoulutsang Y."/>
            <person name="Thoulutsang D."/>
            <person name="Topham K."/>
            <person name="Topping I."/>
            <person name="Tsamla T."/>
            <person name="Vassiliev H."/>
            <person name="Vo A."/>
            <person name="Wangchuk T."/>
            <person name="Wangdi T."/>
            <person name="Weiand M."/>
            <person name="Wilkinson J."/>
            <person name="Wilson A."/>
            <person name="Yadav S."/>
            <person name="Young G."/>
            <person name="Yu Q."/>
            <person name="Zembek L."/>
            <person name="Zhong D."/>
            <person name="Zimmer A."/>
            <person name="Zwirko Z."/>
            <person name="Jaffe D.B."/>
            <person name="Alvarez P."/>
            <person name="Brockman W."/>
            <person name="Butler J."/>
            <person name="Chin C."/>
            <person name="Gnerre S."/>
            <person name="Grabherr M."/>
            <person name="Kleber M."/>
            <person name="Mauceli E."/>
            <person name="MacCallum I."/>
        </authorList>
    </citation>
    <scope>NUCLEOTIDE SEQUENCE [LARGE SCALE GENOMIC DNA]</scope>
    <source>
        <strain evidence="2">Tucson 15010-1051.87</strain>
    </source>
</reference>
<organism evidence="1 2">
    <name type="scientific">Drosophila virilis</name>
    <name type="common">Fruit fly</name>
    <dbReference type="NCBI Taxonomy" id="7244"/>
    <lineage>
        <taxon>Eukaryota</taxon>
        <taxon>Metazoa</taxon>
        <taxon>Ecdysozoa</taxon>
        <taxon>Arthropoda</taxon>
        <taxon>Hexapoda</taxon>
        <taxon>Insecta</taxon>
        <taxon>Pterygota</taxon>
        <taxon>Neoptera</taxon>
        <taxon>Endopterygota</taxon>
        <taxon>Diptera</taxon>
        <taxon>Brachycera</taxon>
        <taxon>Muscomorpha</taxon>
        <taxon>Ephydroidea</taxon>
        <taxon>Drosophilidae</taxon>
        <taxon>Drosophila</taxon>
    </lineage>
</organism>
<accession>B4LIP9</accession>
<name>B4LIP9_DROVI</name>
<dbReference type="InParanoid" id="B4LIP9"/>
<sequence length="164" mass="19106">MYSEPPQSTKNTQTEAQPAPPPICVPLLMVDEDGRRRYCYHGGKCRCEMCERIRQAQQEELDRNLDAFIPHNRLKLEPAIRQVKHKQYKLEARRVSPEYGLMLLKDHLQIVKDVPTYYLPDKYYLRDAWRVIGPLDKGTQTEILIGNYGVDGCPCPEKTVCWDI</sequence>
<dbReference type="OMA" id="PNKSLCY"/>
<proteinExistence type="predicted"/>
<evidence type="ECO:0000313" key="1">
    <source>
        <dbReference type="EMBL" id="EDW61402.1"/>
    </source>
</evidence>
<evidence type="ECO:0000313" key="2">
    <source>
        <dbReference type="Proteomes" id="UP000008792"/>
    </source>
</evidence>
<dbReference type="EMBL" id="CH940648">
    <property type="protein sequence ID" value="EDW61402.1"/>
    <property type="molecule type" value="Genomic_DNA"/>
</dbReference>
<dbReference type="AlphaFoldDB" id="B4LIP9"/>
<keyword evidence="2" id="KW-1185">Reference proteome</keyword>
<dbReference type="OrthoDB" id="7880966at2759"/>
<dbReference type="PhylomeDB" id="B4LIP9"/>
<dbReference type="KEGG" id="dvi:6627212"/>
<dbReference type="Proteomes" id="UP000008792">
    <property type="component" value="Unassembled WGS sequence"/>
</dbReference>
<dbReference type="eggNOG" id="ENOG502T90I">
    <property type="taxonomic scope" value="Eukaryota"/>
</dbReference>
<protein>
    <submittedName>
        <fullName evidence="1">Uncharacterized protein</fullName>
    </submittedName>
</protein>